<dbReference type="PRINTS" id="PR00260">
    <property type="entry name" value="CHEMTRNSDUCR"/>
</dbReference>
<keyword evidence="4" id="KW-0175">Coiled coil</keyword>
<evidence type="ECO:0000256" key="4">
    <source>
        <dbReference type="SAM" id="Coils"/>
    </source>
</evidence>
<dbReference type="SUPFAM" id="SSF58104">
    <property type="entry name" value="Methyl-accepting chemotaxis protein (MCP) signaling domain"/>
    <property type="match status" value="1"/>
</dbReference>
<comment type="caution">
    <text evidence="7">The sequence shown here is derived from an EMBL/GenBank/DDBJ whole genome shotgun (WGS) entry which is preliminary data.</text>
</comment>
<name>A0A371B864_9BRAD</name>
<feature type="coiled-coil region" evidence="4">
    <location>
        <begin position="177"/>
        <end position="204"/>
    </location>
</feature>
<dbReference type="Gene3D" id="1.10.287.950">
    <property type="entry name" value="Methyl-accepting chemotaxis protein"/>
    <property type="match status" value="1"/>
</dbReference>
<dbReference type="RefSeq" id="WP_115515747.1">
    <property type="nucleotide sequence ID" value="NZ_QRGO01000001.1"/>
</dbReference>
<dbReference type="PANTHER" id="PTHR32089">
    <property type="entry name" value="METHYL-ACCEPTING CHEMOTAXIS PROTEIN MCPB"/>
    <property type="match status" value="1"/>
</dbReference>
<keyword evidence="1 3" id="KW-0807">Transducer</keyword>
<feature type="transmembrane region" description="Helical" evidence="5">
    <location>
        <begin position="14"/>
        <end position="36"/>
    </location>
</feature>
<accession>A0A371B864</accession>
<dbReference type="InterPro" id="IPR004090">
    <property type="entry name" value="Chemotax_Me-accpt_rcpt"/>
</dbReference>
<dbReference type="SMART" id="SM00283">
    <property type="entry name" value="MA"/>
    <property type="match status" value="1"/>
</dbReference>
<dbReference type="GO" id="GO:0007165">
    <property type="term" value="P:signal transduction"/>
    <property type="evidence" value="ECO:0007669"/>
    <property type="project" value="UniProtKB-KW"/>
</dbReference>
<evidence type="ECO:0000259" key="6">
    <source>
        <dbReference type="PROSITE" id="PS50111"/>
    </source>
</evidence>
<dbReference type="Proteomes" id="UP000263993">
    <property type="component" value="Unassembled WGS sequence"/>
</dbReference>
<keyword evidence="5" id="KW-0472">Membrane</keyword>
<sequence length="480" mass="49781">MVATATAPTLMRHAVIVGTAGIAAFAGSFLVLDGFLAATGSAIIMATISAATAAAVALFGLAVHIRTQNNKMAMALRGMSLGLCVFDGRERLVYCNKRYADLYHLPDKLCRRGTTLSEILAFRAANGTFLRDPTEFRHQLIADMRQLKAVNNEVETPDGRLLSIRNQGLPGGGWVGSHEDITQRREAERERENLQAQANRRAAIELAITTFRSRIDEQLRAASEGARTMRATAAALFANSGRTSSGANTAVSAAHEASTNVETASVASDQLASSIVEIARQLTVTTDIVRGAVDETRGANAQIGGLAEAAQKIGDVVKLIRAIAEQTNLLALNATIEAARAGEAGKGFAVVASEVKSLAVQTAQATEDITTLIGAVQKATVGAVGAIGRIATRMQEIDSCATIVAAAVEEQSAATSEISQNVAGAASGARSIGTTLDDVVGAATRTSAAAESVLAAAEAVEAAASELRDEVAGFLRRVAA</sequence>
<evidence type="ECO:0000256" key="3">
    <source>
        <dbReference type="PROSITE-ProRule" id="PRU00284"/>
    </source>
</evidence>
<evidence type="ECO:0000313" key="7">
    <source>
        <dbReference type="EMBL" id="RDV03722.1"/>
    </source>
</evidence>
<dbReference type="GO" id="GO:0016020">
    <property type="term" value="C:membrane"/>
    <property type="evidence" value="ECO:0007669"/>
    <property type="project" value="InterPro"/>
</dbReference>
<dbReference type="Gene3D" id="3.30.450.20">
    <property type="entry name" value="PAS domain"/>
    <property type="match status" value="1"/>
</dbReference>
<evidence type="ECO:0000256" key="2">
    <source>
        <dbReference type="ARBA" id="ARBA00029447"/>
    </source>
</evidence>
<evidence type="ECO:0000256" key="1">
    <source>
        <dbReference type="ARBA" id="ARBA00023224"/>
    </source>
</evidence>
<proteinExistence type="inferred from homology"/>
<comment type="similarity">
    <text evidence="2">Belongs to the methyl-accepting chemotaxis (MCP) protein family.</text>
</comment>
<dbReference type="EMBL" id="QRGO01000001">
    <property type="protein sequence ID" value="RDV03722.1"/>
    <property type="molecule type" value="Genomic_DNA"/>
</dbReference>
<keyword evidence="5" id="KW-1133">Transmembrane helix</keyword>
<feature type="coiled-coil region" evidence="4">
    <location>
        <begin position="450"/>
        <end position="477"/>
    </location>
</feature>
<keyword evidence="8" id="KW-1185">Reference proteome</keyword>
<dbReference type="GO" id="GO:0006935">
    <property type="term" value="P:chemotaxis"/>
    <property type="evidence" value="ECO:0007669"/>
    <property type="project" value="InterPro"/>
</dbReference>
<dbReference type="InterPro" id="IPR004089">
    <property type="entry name" value="MCPsignal_dom"/>
</dbReference>
<dbReference type="AlphaFoldDB" id="A0A371B864"/>
<dbReference type="OrthoDB" id="354287at2"/>
<dbReference type="PROSITE" id="PS50111">
    <property type="entry name" value="CHEMOTAXIS_TRANSDUC_2"/>
    <property type="match status" value="1"/>
</dbReference>
<reference evidence="8" key="1">
    <citation type="submission" date="2018-08" db="EMBL/GenBank/DDBJ databases">
        <authorList>
            <person name="Kim S.-J."/>
            <person name="Jung G.-Y."/>
        </authorList>
    </citation>
    <scope>NUCLEOTIDE SEQUENCE [LARGE SCALE GENOMIC DNA]</scope>
    <source>
        <strain evidence="8">GY_H</strain>
    </source>
</reference>
<gene>
    <name evidence="7" type="ORF">DXH78_03455</name>
</gene>
<keyword evidence="5" id="KW-0812">Transmembrane</keyword>
<dbReference type="PANTHER" id="PTHR32089:SF112">
    <property type="entry name" value="LYSOZYME-LIKE PROTEIN-RELATED"/>
    <property type="match status" value="1"/>
</dbReference>
<dbReference type="GO" id="GO:0004888">
    <property type="term" value="F:transmembrane signaling receptor activity"/>
    <property type="evidence" value="ECO:0007669"/>
    <property type="project" value="InterPro"/>
</dbReference>
<dbReference type="Pfam" id="PF00015">
    <property type="entry name" value="MCPsignal"/>
    <property type="match status" value="1"/>
</dbReference>
<organism evidence="7 8">
    <name type="scientific">Undibacter mobilis</name>
    <dbReference type="NCBI Taxonomy" id="2292256"/>
    <lineage>
        <taxon>Bacteria</taxon>
        <taxon>Pseudomonadati</taxon>
        <taxon>Pseudomonadota</taxon>
        <taxon>Alphaproteobacteria</taxon>
        <taxon>Hyphomicrobiales</taxon>
        <taxon>Nitrobacteraceae</taxon>
        <taxon>Undibacter</taxon>
    </lineage>
</organism>
<protein>
    <recommendedName>
        <fullName evidence="6">Methyl-accepting transducer domain-containing protein</fullName>
    </recommendedName>
</protein>
<feature type="transmembrane region" description="Helical" evidence="5">
    <location>
        <begin position="42"/>
        <end position="65"/>
    </location>
</feature>
<evidence type="ECO:0000313" key="8">
    <source>
        <dbReference type="Proteomes" id="UP000263993"/>
    </source>
</evidence>
<dbReference type="Pfam" id="PF12860">
    <property type="entry name" value="PAS_7"/>
    <property type="match status" value="1"/>
</dbReference>
<feature type="domain" description="Methyl-accepting transducer" evidence="6">
    <location>
        <begin position="225"/>
        <end position="461"/>
    </location>
</feature>
<evidence type="ECO:0000256" key="5">
    <source>
        <dbReference type="SAM" id="Phobius"/>
    </source>
</evidence>